<accession>A0AAV4X8F6</accession>
<dbReference type="AlphaFoldDB" id="A0AAV4X8F6"/>
<evidence type="ECO:0000256" key="1">
    <source>
        <dbReference type="SAM" id="MobiDB-lite"/>
    </source>
</evidence>
<evidence type="ECO:0000313" key="3">
    <source>
        <dbReference type="Proteomes" id="UP001054945"/>
    </source>
</evidence>
<protein>
    <submittedName>
        <fullName evidence="2">Uncharacterized protein</fullName>
    </submittedName>
</protein>
<proteinExistence type="predicted"/>
<gene>
    <name evidence="2" type="ORF">CEXT_172241</name>
</gene>
<evidence type="ECO:0000313" key="2">
    <source>
        <dbReference type="EMBL" id="GIY90864.1"/>
    </source>
</evidence>
<dbReference type="Proteomes" id="UP001054945">
    <property type="component" value="Unassembled WGS sequence"/>
</dbReference>
<sequence>MKQRPGASEPKMTGAQKRRLQIKSKQKSDEMLIVAPLTYLGTLSSFRIRLTDIKRVLMTVEVGEFVPRPANNI</sequence>
<dbReference type="EMBL" id="BPLR01017356">
    <property type="protein sequence ID" value="GIY90864.1"/>
    <property type="molecule type" value="Genomic_DNA"/>
</dbReference>
<organism evidence="2 3">
    <name type="scientific">Caerostris extrusa</name>
    <name type="common">Bark spider</name>
    <name type="synonym">Caerostris bankana</name>
    <dbReference type="NCBI Taxonomy" id="172846"/>
    <lineage>
        <taxon>Eukaryota</taxon>
        <taxon>Metazoa</taxon>
        <taxon>Ecdysozoa</taxon>
        <taxon>Arthropoda</taxon>
        <taxon>Chelicerata</taxon>
        <taxon>Arachnida</taxon>
        <taxon>Araneae</taxon>
        <taxon>Araneomorphae</taxon>
        <taxon>Entelegynae</taxon>
        <taxon>Araneoidea</taxon>
        <taxon>Araneidae</taxon>
        <taxon>Caerostris</taxon>
    </lineage>
</organism>
<reference evidence="2 3" key="1">
    <citation type="submission" date="2021-06" db="EMBL/GenBank/DDBJ databases">
        <title>Caerostris extrusa draft genome.</title>
        <authorList>
            <person name="Kono N."/>
            <person name="Arakawa K."/>
        </authorList>
    </citation>
    <scope>NUCLEOTIDE SEQUENCE [LARGE SCALE GENOMIC DNA]</scope>
</reference>
<name>A0AAV4X8F6_CAEEX</name>
<feature type="region of interest" description="Disordered" evidence="1">
    <location>
        <begin position="1"/>
        <end position="21"/>
    </location>
</feature>
<comment type="caution">
    <text evidence="2">The sequence shown here is derived from an EMBL/GenBank/DDBJ whole genome shotgun (WGS) entry which is preliminary data.</text>
</comment>
<keyword evidence="3" id="KW-1185">Reference proteome</keyword>